<dbReference type="AlphaFoldDB" id="A0A6L9XYB8"/>
<dbReference type="PROSITE" id="PS00893">
    <property type="entry name" value="NUDIX_BOX"/>
    <property type="match status" value="1"/>
</dbReference>
<dbReference type="SUPFAM" id="SSF55811">
    <property type="entry name" value="Nudix"/>
    <property type="match status" value="1"/>
</dbReference>
<evidence type="ECO:0000313" key="14">
    <source>
        <dbReference type="EMBL" id="NEN06014.1"/>
    </source>
</evidence>
<evidence type="ECO:0000256" key="10">
    <source>
        <dbReference type="ARBA" id="ARBA00035861"/>
    </source>
</evidence>
<keyword evidence="3" id="KW-0515">Mutator protein</keyword>
<evidence type="ECO:0000259" key="13">
    <source>
        <dbReference type="PROSITE" id="PS51462"/>
    </source>
</evidence>
<accession>A0A6L9XYB8</accession>
<dbReference type="GO" id="GO:0008413">
    <property type="term" value="F:8-oxo-7,8-dihydroguanosine triphosphate pyrophosphatase activity"/>
    <property type="evidence" value="ECO:0007669"/>
    <property type="project" value="TreeGrafter"/>
</dbReference>
<dbReference type="GO" id="GO:0046872">
    <property type="term" value="F:metal ion binding"/>
    <property type="evidence" value="ECO:0007669"/>
    <property type="project" value="UniProtKB-KW"/>
</dbReference>
<reference evidence="14 15" key="1">
    <citation type="journal article" date="2014" name="J. Microbiol.">
        <title>Diaminobutyricibacter tongyongensis gen. nov., sp. nov. and Homoserinibacter gongjuensis gen. nov., sp. nov. belong to the family Microbacteriaceae.</title>
        <authorList>
            <person name="Kim S.J."/>
            <person name="Ahn J.H."/>
            <person name="Weon H.Y."/>
            <person name="Hamada M."/>
            <person name="Suzuki K."/>
            <person name="Kwon S.W."/>
        </authorList>
    </citation>
    <scope>NUCLEOTIDE SEQUENCE [LARGE SCALE GENOMIC DNA]</scope>
    <source>
        <strain evidence="14 15">NBRC 108724</strain>
    </source>
</reference>
<evidence type="ECO:0000313" key="15">
    <source>
        <dbReference type="Proteomes" id="UP000474967"/>
    </source>
</evidence>
<proteinExistence type="inferred from homology"/>
<evidence type="ECO:0000256" key="12">
    <source>
        <dbReference type="RuleBase" id="RU003476"/>
    </source>
</evidence>
<evidence type="ECO:0000256" key="8">
    <source>
        <dbReference type="ARBA" id="ARBA00022842"/>
    </source>
</evidence>
<comment type="catalytic activity">
    <reaction evidence="10">
        <text>8-oxo-dGTP + H2O = 8-oxo-dGMP + diphosphate + H(+)</text>
        <dbReference type="Rhea" id="RHEA:31575"/>
        <dbReference type="ChEBI" id="CHEBI:15377"/>
        <dbReference type="ChEBI" id="CHEBI:15378"/>
        <dbReference type="ChEBI" id="CHEBI:33019"/>
        <dbReference type="ChEBI" id="CHEBI:63224"/>
        <dbReference type="ChEBI" id="CHEBI:77896"/>
        <dbReference type="EC" id="3.6.1.55"/>
    </reaction>
</comment>
<evidence type="ECO:0000256" key="9">
    <source>
        <dbReference type="ARBA" id="ARBA00023204"/>
    </source>
</evidence>
<comment type="similarity">
    <text evidence="2 12">Belongs to the Nudix hydrolase family.</text>
</comment>
<evidence type="ECO:0000256" key="2">
    <source>
        <dbReference type="ARBA" id="ARBA00005582"/>
    </source>
</evidence>
<dbReference type="InterPro" id="IPR020084">
    <property type="entry name" value="NUDIX_hydrolase_CS"/>
</dbReference>
<dbReference type="Pfam" id="PF00293">
    <property type="entry name" value="NUDIX"/>
    <property type="match status" value="1"/>
</dbReference>
<dbReference type="Proteomes" id="UP000474967">
    <property type="component" value="Unassembled WGS sequence"/>
</dbReference>
<evidence type="ECO:0000256" key="4">
    <source>
        <dbReference type="ARBA" id="ARBA00022705"/>
    </source>
</evidence>
<dbReference type="InterPro" id="IPR047127">
    <property type="entry name" value="MutT-like"/>
</dbReference>
<dbReference type="PANTHER" id="PTHR47707">
    <property type="entry name" value="8-OXO-DGTP DIPHOSPHATASE"/>
    <property type="match status" value="1"/>
</dbReference>
<keyword evidence="7 12" id="KW-0378">Hydrolase</keyword>
<evidence type="ECO:0000256" key="6">
    <source>
        <dbReference type="ARBA" id="ARBA00022763"/>
    </source>
</evidence>
<dbReference type="GO" id="GO:0044716">
    <property type="term" value="F:8-oxo-GDP phosphatase activity"/>
    <property type="evidence" value="ECO:0007669"/>
    <property type="project" value="TreeGrafter"/>
</dbReference>
<dbReference type="EMBL" id="JAAGWY010000002">
    <property type="protein sequence ID" value="NEN06014.1"/>
    <property type="molecule type" value="Genomic_DNA"/>
</dbReference>
<keyword evidence="8" id="KW-0460">Magnesium</keyword>
<dbReference type="GO" id="GO:0006281">
    <property type="term" value="P:DNA repair"/>
    <property type="evidence" value="ECO:0007669"/>
    <property type="project" value="UniProtKB-KW"/>
</dbReference>
<dbReference type="PROSITE" id="PS51462">
    <property type="entry name" value="NUDIX"/>
    <property type="match status" value="1"/>
</dbReference>
<comment type="cofactor">
    <cofactor evidence="1">
        <name>Mg(2+)</name>
        <dbReference type="ChEBI" id="CHEBI:18420"/>
    </cofactor>
</comment>
<dbReference type="PANTHER" id="PTHR47707:SF1">
    <property type="entry name" value="NUDIX HYDROLASE FAMILY PROTEIN"/>
    <property type="match status" value="1"/>
</dbReference>
<dbReference type="InterPro" id="IPR000086">
    <property type="entry name" value="NUDIX_hydrolase_dom"/>
</dbReference>
<evidence type="ECO:0000256" key="5">
    <source>
        <dbReference type="ARBA" id="ARBA00022723"/>
    </source>
</evidence>
<dbReference type="RefSeq" id="WP_163289473.1">
    <property type="nucleotide sequence ID" value="NZ_JAAGWY010000002.1"/>
</dbReference>
<protein>
    <recommendedName>
        <fullName evidence="11">8-oxo-dGTP diphosphatase</fullName>
        <ecNumber evidence="11">3.6.1.55</ecNumber>
    </recommendedName>
</protein>
<comment type="caution">
    <text evidence="14">The sequence shown here is derived from an EMBL/GenBank/DDBJ whole genome shotgun (WGS) entry which is preliminary data.</text>
</comment>
<name>A0A6L9XYB8_9MICO</name>
<dbReference type="GO" id="GO:0006260">
    <property type="term" value="P:DNA replication"/>
    <property type="evidence" value="ECO:0007669"/>
    <property type="project" value="UniProtKB-KW"/>
</dbReference>
<evidence type="ECO:0000256" key="11">
    <source>
        <dbReference type="ARBA" id="ARBA00038905"/>
    </source>
</evidence>
<organism evidence="14 15">
    <name type="scientific">Leifsonia tongyongensis</name>
    <dbReference type="NCBI Taxonomy" id="1268043"/>
    <lineage>
        <taxon>Bacteria</taxon>
        <taxon>Bacillati</taxon>
        <taxon>Actinomycetota</taxon>
        <taxon>Actinomycetes</taxon>
        <taxon>Micrococcales</taxon>
        <taxon>Microbacteriaceae</taxon>
        <taxon>Leifsonia</taxon>
    </lineage>
</organism>
<keyword evidence="6" id="KW-0227">DNA damage</keyword>
<dbReference type="EC" id="3.6.1.55" evidence="11"/>
<keyword evidence="5" id="KW-0479">Metal-binding</keyword>
<dbReference type="InterPro" id="IPR015797">
    <property type="entry name" value="NUDIX_hydrolase-like_dom_sf"/>
</dbReference>
<dbReference type="GO" id="GO:0044715">
    <property type="term" value="F:8-oxo-dGDP phosphatase activity"/>
    <property type="evidence" value="ECO:0007669"/>
    <property type="project" value="TreeGrafter"/>
</dbReference>
<keyword evidence="15" id="KW-1185">Reference proteome</keyword>
<evidence type="ECO:0000256" key="1">
    <source>
        <dbReference type="ARBA" id="ARBA00001946"/>
    </source>
</evidence>
<sequence>MNQPIQVVAAVIASENLILACKRSPLKSAGGKWEFPGGKVEPDESPEAALIREIREELGVEIELGDRISRTETRVGDLSIDLASYRAITIGPAPTSSTDHDELRWLPISDLAQLDWAAPDMPTVNALVRTKQM</sequence>
<dbReference type="CDD" id="cd03425">
    <property type="entry name" value="NUDIX_MutT_NudA_like"/>
    <property type="match status" value="1"/>
</dbReference>
<evidence type="ECO:0000256" key="7">
    <source>
        <dbReference type="ARBA" id="ARBA00022801"/>
    </source>
</evidence>
<evidence type="ECO:0000256" key="3">
    <source>
        <dbReference type="ARBA" id="ARBA00022457"/>
    </source>
</evidence>
<dbReference type="Gene3D" id="3.90.79.10">
    <property type="entry name" value="Nucleoside Triphosphate Pyrophosphohydrolase"/>
    <property type="match status" value="1"/>
</dbReference>
<gene>
    <name evidence="14" type="ORF">G3T36_09015</name>
</gene>
<dbReference type="GO" id="GO:0035539">
    <property type="term" value="F:8-oxo-7,8-dihydrodeoxyguanosine triphosphate pyrophosphatase activity"/>
    <property type="evidence" value="ECO:0007669"/>
    <property type="project" value="UniProtKB-EC"/>
</dbReference>
<dbReference type="InterPro" id="IPR020476">
    <property type="entry name" value="Nudix_hydrolase"/>
</dbReference>
<dbReference type="PRINTS" id="PR00502">
    <property type="entry name" value="NUDIXFAMILY"/>
</dbReference>
<feature type="domain" description="Nudix hydrolase" evidence="13">
    <location>
        <begin position="3"/>
        <end position="128"/>
    </location>
</feature>
<keyword evidence="4" id="KW-0235">DNA replication</keyword>
<keyword evidence="9" id="KW-0234">DNA repair</keyword>